<dbReference type="Gene3D" id="3.40.710.10">
    <property type="entry name" value="DD-peptidase/beta-lactamase superfamily"/>
    <property type="match status" value="1"/>
</dbReference>
<feature type="non-terminal residue" evidence="4">
    <location>
        <position position="1"/>
    </location>
</feature>
<keyword evidence="2" id="KW-0812">Transmembrane</keyword>
<accession>A0A399QIJ3</accession>
<evidence type="ECO:0000259" key="3">
    <source>
        <dbReference type="Pfam" id="PF00144"/>
    </source>
</evidence>
<sequence length="487" mass="50666">VLTSRGYGLADTGTESGTARPVDPDDTLYRVGSVSKVVSATAVMQLVEEGRLDLDADVQQYLDFDLDTPKGAVTLRHLLTHTSGFEEVITGLIGVAGSERDLGDVMRTDPPEQVFVPGTTPAYSNYGASLAGYVAERVAGKPFVDLAQQEVLDRADMASSSFAQPLPADLDARLAKGYPDDAQPSYPTEVVNAAPAGVLSATASDMARFMLGHLGDLPADQALLDPATLDEMHRPALGADQLGTLAAGQRMDLAFFDDSTPGVPAFGHDGDTNVFHTAMRMFPESDAGIFVTFNGNGRDAVDTLELRTTVLQGFADRYLRADDGTAGSAGAPTGDPEAAAALAGTWLSSRSPFSNPGALLALSGQTEIVPRADGTIAVTPKPLGVTTGVYEKAGDDLWREVGGDAVLATRASADGGPVDAISWGASFTLLRAEPWQVASVAMPLLLASVAVLLVSVIVGPATALAGFGRRRAARADATVTVAPRPRR</sequence>
<protein>
    <submittedName>
        <fullName evidence="4">Class A beta-lactamase-related serine hydrolase</fullName>
    </submittedName>
</protein>
<keyword evidence="2" id="KW-1133">Transmembrane helix</keyword>
<gene>
    <name evidence="4" type="ORF">DZF93_13585</name>
</gene>
<feature type="region of interest" description="Disordered" evidence="1">
    <location>
        <begin position="1"/>
        <end position="24"/>
    </location>
</feature>
<reference evidence="4 5" key="1">
    <citation type="submission" date="2018-08" db="EMBL/GenBank/DDBJ databases">
        <title>Genome Sequence of Clavibacter michiganensis Subspecies type strains, and the Atypical Peach-Colored Strains Isolated from Tomato.</title>
        <authorList>
            <person name="Osdaghi E."/>
            <person name="Portier P."/>
            <person name="Briand M."/>
            <person name="Jacques M.-A."/>
        </authorList>
    </citation>
    <scope>NUCLEOTIDE SEQUENCE [LARGE SCALE GENOMIC DNA]</scope>
    <source>
        <strain evidence="4 5">CFBP 6488</strain>
    </source>
</reference>
<feature type="domain" description="Beta-lactamase-related" evidence="3">
    <location>
        <begin position="4"/>
        <end position="302"/>
    </location>
</feature>
<feature type="non-terminal residue" evidence="4">
    <location>
        <position position="487"/>
    </location>
</feature>
<organism evidence="4 5">
    <name type="scientific">Clavibacter michiganensis subsp. insidiosus</name>
    <dbReference type="NCBI Taxonomy" id="33014"/>
    <lineage>
        <taxon>Bacteria</taxon>
        <taxon>Bacillati</taxon>
        <taxon>Actinomycetota</taxon>
        <taxon>Actinomycetes</taxon>
        <taxon>Micrococcales</taxon>
        <taxon>Microbacteriaceae</taxon>
        <taxon>Clavibacter</taxon>
    </lineage>
</organism>
<evidence type="ECO:0000256" key="1">
    <source>
        <dbReference type="SAM" id="MobiDB-lite"/>
    </source>
</evidence>
<dbReference type="Pfam" id="PF00144">
    <property type="entry name" value="Beta-lactamase"/>
    <property type="match status" value="1"/>
</dbReference>
<dbReference type="GO" id="GO:0016787">
    <property type="term" value="F:hydrolase activity"/>
    <property type="evidence" value="ECO:0007669"/>
    <property type="project" value="UniProtKB-KW"/>
</dbReference>
<dbReference type="Proteomes" id="UP000266634">
    <property type="component" value="Unassembled WGS sequence"/>
</dbReference>
<dbReference type="SUPFAM" id="SSF56601">
    <property type="entry name" value="beta-lactamase/transpeptidase-like"/>
    <property type="match status" value="1"/>
</dbReference>
<evidence type="ECO:0000256" key="2">
    <source>
        <dbReference type="SAM" id="Phobius"/>
    </source>
</evidence>
<keyword evidence="2" id="KW-0472">Membrane</keyword>
<feature type="transmembrane region" description="Helical" evidence="2">
    <location>
        <begin position="444"/>
        <end position="467"/>
    </location>
</feature>
<dbReference type="PANTHER" id="PTHR46825:SF9">
    <property type="entry name" value="BETA-LACTAMASE-RELATED DOMAIN-CONTAINING PROTEIN"/>
    <property type="match status" value="1"/>
</dbReference>
<dbReference type="PANTHER" id="PTHR46825">
    <property type="entry name" value="D-ALANYL-D-ALANINE-CARBOXYPEPTIDASE/ENDOPEPTIDASE AMPH"/>
    <property type="match status" value="1"/>
</dbReference>
<dbReference type="EMBL" id="QWEA01000677">
    <property type="protein sequence ID" value="RIJ17319.1"/>
    <property type="molecule type" value="Genomic_DNA"/>
</dbReference>
<evidence type="ECO:0000313" key="4">
    <source>
        <dbReference type="EMBL" id="RIJ17319.1"/>
    </source>
</evidence>
<dbReference type="InterPro" id="IPR001466">
    <property type="entry name" value="Beta-lactam-related"/>
</dbReference>
<dbReference type="AlphaFoldDB" id="A0A399QIJ3"/>
<evidence type="ECO:0000313" key="5">
    <source>
        <dbReference type="Proteomes" id="UP000266634"/>
    </source>
</evidence>
<dbReference type="InterPro" id="IPR012338">
    <property type="entry name" value="Beta-lactam/transpept-like"/>
</dbReference>
<dbReference type="InterPro" id="IPR050491">
    <property type="entry name" value="AmpC-like"/>
</dbReference>
<comment type="caution">
    <text evidence="4">The sequence shown here is derived from an EMBL/GenBank/DDBJ whole genome shotgun (WGS) entry which is preliminary data.</text>
</comment>
<keyword evidence="4" id="KW-0378">Hydrolase</keyword>
<name>A0A399QIJ3_9MICO</name>
<proteinExistence type="predicted"/>